<dbReference type="GO" id="GO:0008420">
    <property type="term" value="F:RNA polymerase II CTD heptapeptide repeat phosphatase activity"/>
    <property type="evidence" value="ECO:0007669"/>
    <property type="project" value="InterPro"/>
</dbReference>
<dbReference type="Proteomes" id="UP000054350">
    <property type="component" value="Unassembled WGS sequence"/>
</dbReference>
<evidence type="ECO:0000256" key="1">
    <source>
        <dbReference type="ARBA" id="ARBA00004123"/>
    </source>
</evidence>
<evidence type="ECO:0000256" key="5">
    <source>
        <dbReference type="ARBA" id="ARBA00022771"/>
    </source>
</evidence>
<comment type="subcellular location">
    <subcellularLocation>
        <location evidence="1">Nucleus</location>
    </subcellularLocation>
</comment>
<comment type="catalytic activity">
    <reaction evidence="11">
        <text>O-phospho-L-threonyl-[protein] + H2O = L-threonyl-[protein] + phosphate</text>
        <dbReference type="Rhea" id="RHEA:47004"/>
        <dbReference type="Rhea" id="RHEA-COMP:11060"/>
        <dbReference type="Rhea" id="RHEA-COMP:11605"/>
        <dbReference type="ChEBI" id="CHEBI:15377"/>
        <dbReference type="ChEBI" id="CHEBI:30013"/>
        <dbReference type="ChEBI" id="CHEBI:43474"/>
        <dbReference type="ChEBI" id="CHEBI:61977"/>
        <dbReference type="EC" id="3.1.3.16"/>
    </reaction>
</comment>
<keyword evidence="5" id="KW-0863">Zinc-finger</keyword>
<feature type="compositionally biased region" description="Basic residues" evidence="13">
    <location>
        <begin position="12"/>
        <end position="24"/>
    </location>
</feature>
<keyword evidence="4" id="KW-0479">Metal-binding</keyword>
<proteinExistence type="inferred from homology"/>
<dbReference type="PROSITE" id="PS51479">
    <property type="entry name" value="ZF_RTR1"/>
    <property type="match status" value="1"/>
</dbReference>
<comment type="similarity">
    <text evidence="2 12">Belongs to the RPAP2 family.</text>
</comment>
<dbReference type="PANTHER" id="PTHR14732:SF0">
    <property type="entry name" value="RNA POLYMERASE II SUBUNIT B1 CTD PHOSPHATASE RPAP2-RELATED"/>
    <property type="match status" value="1"/>
</dbReference>
<reference evidence="15 16" key="1">
    <citation type="submission" date="2009-11" db="EMBL/GenBank/DDBJ databases">
        <title>Annotation of Allomyces macrogynus ATCC 38327.</title>
        <authorList>
            <consortium name="The Broad Institute Genome Sequencing Platform"/>
            <person name="Russ C."/>
            <person name="Cuomo C."/>
            <person name="Burger G."/>
            <person name="Gray M.W."/>
            <person name="Holland P.W.H."/>
            <person name="King N."/>
            <person name="Lang F.B.F."/>
            <person name="Roger A.J."/>
            <person name="Ruiz-Trillo I."/>
            <person name="Young S.K."/>
            <person name="Zeng Q."/>
            <person name="Gargeya S."/>
            <person name="Fitzgerald M."/>
            <person name="Haas B."/>
            <person name="Abouelleil A."/>
            <person name="Alvarado L."/>
            <person name="Arachchi H.M."/>
            <person name="Berlin A."/>
            <person name="Chapman S.B."/>
            <person name="Gearin G."/>
            <person name="Goldberg J."/>
            <person name="Griggs A."/>
            <person name="Gujja S."/>
            <person name="Hansen M."/>
            <person name="Heiman D."/>
            <person name="Howarth C."/>
            <person name="Larimer J."/>
            <person name="Lui A."/>
            <person name="MacDonald P.J.P."/>
            <person name="McCowen C."/>
            <person name="Montmayeur A."/>
            <person name="Murphy C."/>
            <person name="Neiman D."/>
            <person name="Pearson M."/>
            <person name="Priest M."/>
            <person name="Roberts A."/>
            <person name="Saif S."/>
            <person name="Shea T."/>
            <person name="Sisk P."/>
            <person name="Stolte C."/>
            <person name="Sykes S."/>
            <person name="Wortman J."/>
            <person name="Nusbaum C."/>
            <person name="Birren B."/>
        </authorList>
    </citation>
    <scope>NUCLEOTIDE SEQUENCE [LARGE SCALE GENOMIC DNA]</scope>
    <source>
        <strain evidence="15 16">ATCC 38327</strain>
    </source>
</reference>
<name>A0A0L0T0Y3_ALLM3</name>
<feature type="domain" description="RTR1-type" evidence="14">
    <location>
        <begin position="105"/>
        <end position="230"/>
    </location>
</feature>
<evidence type="ECO:0000256" key="2">
    <source>
        <dbReference type="ARBA" id="ARBA00005676"/>
    </source>
</evidence>
<feature type="region of interest" description="Disordered" evidence="13">
    <location>
        <begin position="1"/>
        <end position="58"/>
    </location>
</feature>
<evidence type="ECO:0000256" key="4">
    <source>
        <dbReference type="ARBA" id="ARBA00022723"/>
    </source>
</evidence>
<evidence type="ECO:0000259" key="14">
    <source>
        <dbReference type="PROSITE" id="PS51479"/>
    </source>
</evidence>
<evidence type="ECO:0000256" key="9">
    <source>
        <dbReference type="ARBA" id="ARBA00023242"/>
    </source>
</evidence>
<evidence type="ECO:0000256" key="10">
    <source>
        <dbReference type="ARBA" id="ARBA00047761"/>
    </source>
</evidence>
<keyword evidence="16" id="KW-1185">Reference proteome</keyword>
<evidence type="ECO:0000313" key="16">
    <source>
        <dbReference type="Proteomes" id="UP000054350"/>
    </source>
</evidence>
<keyword evidence="9" id="KW-0539">Nucleus</keyword>
<dbReference type="InterPro" id="IPR039693">
    <property type="entry name" value="Rtr1/RPAP2"/>
</dbReference>
<dbReference type="GO" id="GO:0043175">
    <property type="term" value="F:RNA polymerase core enzyme binding"/>
    <property type="evidence" value="ECO:0007669"/>
    <property type="project" value="InterPro"/>
</dbReference>
<evidence type="ECO:0000256" key="3">
    <source>
        <dbReference type="ARBA" id="ARBA00013081"/>
    </source>
</evidence>
<dbReference type="EC" id="3.1.3.16" evidence="3"/>
<keyword evidence="8" id="KW-0904">Protein phosphatase</keyword>
<feature type="region of interest" description="Disordered" evidence="13">
    <location>
        <begin position="283"/>
        <end position="332"/>
    </location>
</feature>
<evidence type="ECO:0000313" key="15">
    <source>
        <dbReference type="EMBL" id="KNE68421.1"/>
    </source>
</evidence>
<evidence type="ECO:0000256" key="8">
    <source>
        <dbReference type="ARBA" id="ARBA00022912"/>
    </source>
</evidence>
<feature type="compositionally biased region" description="Low complexity" evidence="13">
    <location>
        <begin position="36"/>
        <end position="54"/>
    </location>
</feature>
<keyword evidence="7" id="KW-0862">Zinc</keyword>
<evidence type="ECO:0000256" key="13">
    <source>
        <dbReference type="SAM" id="MobiDB-lite"/>
    </source>
</evidence>
<sequence>MNQLSATTRGGRGARGRGRGRGRGRVAPQSNLGWQSSSTASAPSTATNDAPATPKASREQRAAQLARQKAIRASLETKRAVDQVIFRHQVALSEAKAVAANVVKAALAQFQPHHWDEVSLERNLVGVCAYPPCSHSSEKAGRVAFVVPKSPVQDPLGSLAIPGLIADDRLRDPDAQLPDEGDNEAANEPMPAHSLATSDDDVVFFCSRACALRSKFVRVQLDPEPVYLRGSKPTAIVLAEEAAAMKPTDPVHHYVAELLHQPLDVPIGLANATAAAIHEHPPATAPSVTVVPNAPTHKTIEGYTPTGSAPSRNPVPGARSKARAHPPTSADSTAVPSAFTMVMAVLSRVVTPATRRFVARRVPAPAGPAVPHKDEDGPIGLDLDRKLQVDLFFDRYRSTVRSVLGLLALPTGTTITVVNSAVDLAMTFRITATAVTLLTQDSVYSWLFVLVCIWGACTSLGDDGAAVLASPHWEALFGGLLSDVGGRPVTVQDAEYMATVAFTDVS</sequence>
<protein>
    <recommendedName>
        <fullName evidence="3">protein-serine/threonine phosphatase</fullName>
        <ecNumber evidence="3">3.1.3.16</ecNumber>
    </recommendedName>
</protein>
<dbReference type="VEuPathDB" id="FungiDB:AMAG_13076"/>
<dbReference type="InterPro" id="IPR038534">
    <property type="entry name" value="Rtr1/RPAP2_sf"/>
</dbReference>
<dbReference type="AlphaFoldDB" id="A0A0L0T0Y3"/>
<reference evidence="16" key="2">
    <citation type="submission" date="2009-11" db="EMBL/GenBank/DDBJ databases">
        <title>The Genome Sequence of Allomyces macrogynus strain ATCC 38327.</title>
        <authorList>
            <consortium name="The Broad Institute Genome Sequencing Platform"/>
            <person name="Russ C."/>
            <person name="Cuomo C."/>
            <person name="Shea T."/>
            <person name="Young S.K."/>
            <person name="Zeng Q."/>
            <person name="Koehrsen M."/>
            <person name="Haas B."/>
            <person name="Borodovsky M."/>
            <person name="Guigo R."/>
            <person name="Alvarado L."/>
            <person name="Berlin A."/>
            <person name="Borenstein D."/>
            <person name="Chen Z."/>
            <person name="Engels R."/>
            <person name="Freedman E."/>
            <person name="Gellesch M."/>
            <person name="Goldberg J."/>
            <person name="Griggs A."/>
            <person name="Gujja S."/>
            <person name="Heiman D."/>
            <person name="Hepburn T."/>
            <person name="Howarth C."/>
            <person name="Jen D."/>
            <person name="Larson L."/>
            <person name="Lewis B."/>
            <person name="Mehta T."/>
            <person name="Park D."/>
            <person name="Pearson M."/>
            <person name="Roberts A."/>
            <person name="Saif S."/>
            <person name="Shenoy N."/>
            <person name="Sisk P."/>
            <person name="Stolte C."/>
            <person name="Sykes S."/>
            <person name="Walk T."/>
            <person name="White J."/>
            <person name="Yandava C."/>
            <person name="Burger G."/>
            <person name="Gray M.W."/>
            <person name="Holland P.W.H."/>
            <person name="King N."/>
            <person name="Lang F.B.F."/>
            <person name="Roger A.J."/>
            <person name="Ruiz-Trillo I."/>
            <person name="Lander E."/>
            <person name="Nusbaum C."/>
        </authorList>
    </citation>
    <scope>NUCLEOTIDE SEQUENCE [LARGE SCALE GENOMIC DNA]</scope>
    <source>
        <strain evidence="16">ATCC 38327</strain>
    </source>
</reference>
<organism evidence="15 16">
    <name type="scientific">Allomyces macrogynus (strain ATCC 38327)</name>
    <name type="common">Allomyces javanicus var. macrogynus</name>
    <dbReference type="NCBI Taxonomy" id="578462"/>
    <lineage>
        <taxon>Eukaryota</taxon>
        <taxon>Fungi</taxon>
        <taxon>Fungi incertae sedis</taxon>
        <taxon>Blastocladiomycota</taxon>
        <taxon>Blastocladiomycetes</taxon>
        <taxon>Blastocladiales</taxon>
        <taxon>Blastocladiaceae</taxon>
        <taxon>Allomyces</taxon>
    </lineage>
</organism>
<dbReference type="InterPro" id="IPR007308">
    <property type="entry name" value="Rtr1/RPAP2_dom"/>
</dbReference>
<dbReference type="GO" id="GO:0008270">
    <property type="term" value="F:zinc ion binding"/>
    <property type="evidence" value="ECO:0007669"/>
    <property type="project" value="UniProtKB-KW"/>
</dbReference>
<dbReference type="GO" id="GO:0005634">
    <property type="term" value="C:nucleus"/>
    <property type="evidence" value="ECO:0007669"/>
    <property type="project" value="UniProtKB-SubCell"/>
</dbReference>
<dbReference type="OrthoDB" id="2590500at2759"/>
<comment type="catalytic activity">
    <reaction evidence="10">
        <text>O-phospho-L-seryl-[protein] + H2O = L-seryl-[protein] + phosphate</text>
        <dbReference type="Rhea" id="RHEA:20629"/>
        <dbReference type="Rhea" id="RHEA-COMP:9863"/>
        <dbReference type="Rhea" id="RHEA-COMP:11604"/>
        <dbReference type="ChEBI" id="CHEBI:15377"/>
        <dbReference type="ChEBI" id="CHEBI:29999"/>
        <dbReference type="ChEBI" id="CHEBI:43474"/>
        <dbReference type="ChEBI" id="CHEBI:83421"/>
        <dbReference type="EC" id="3.1.3.16"/>
    </reaction>
</comment>
<dbReference type="STRING" id="578462.A0A0L0T0Y3"/>
<evidence type="ECO:0000256" key="12">
    <source>
        <dbReference type="PROSITE-ProRule" id="PRU00812"/>
    </source>
</evidence>
<dbReference type="Gene3D" id="1.25.40.820">
    <property type="match status" value="1"/>
</dbReference>
<accession>A0A0L0T0Y3</accession>
<dbReference type="GO" id="GO:0005737">
    <property type="term" value="C:cytoplasm"/>
    <property type="evidence" value="ECO:0007669"/>
    <property type="project" value="TreeGrafter"/>
</dbReference>
<evidence type="ECO:0000256" key="7">
    <source>
        <dbReference type="ARBA" id="ARBA00022833"/>
    </source>
</evidence>
<feature type="compositionally biased region" description="Low complexity" evidence="13">
    <location>
        <begin position="285"/>
        <end position="296"/>
    </location>
</feature>
<feature type="region of interest" description="Disordered" evidence="13">
    <location>
        <begin position="170"/>
        <end position="194"/>
    </location>
</feature>
<dbReference type="EMBL" id="GG745356">
    <property type="protein sequence ID" value="KNE68421.1"/>
    <property type="molecule type" value="Genomic_DNA"/>
</dbReference>
<keyword evidence="6" id="KW-0378">Hydrolase</keyword>
<gene>
    <name evidence="15" type="ORF">AMAG_13076</name>
</gene>
<evidence type="ECO:0000256" key="11">
    <source>
        <dbReference type="ARBA" id="ARBA00048336"/>
    </source>
</evidence>
<evidence type="ECO:0000256" key="6">
    <source>
        <dbReference type="ARBA" id="ARBA00022801"/>
    </source>
</evidence>
<dbReference type="PANTHER" id="PTHR14732">
    <property type="entry name" value="RNA POLYMERASE II SUBUNIT B1 CTD PHOSPHATASE RPAP2-RELATED"/>
    <property type="match status" value="1"/>
</dbReference>